<gene>
    <name evidence="2" type="ORF">RF11_06951</name>
</gene>
<dbReference type="OrthoDB" id="8046604at2759"/>
<evidence type="ECO:0000313" key="2">
    <source>
        <dbReference type="EMBL" id="KII61942.1"/>
    </source>
</evidence>
<proteinExistence type="predicted"/>
<comment type="caution">
    <text evidence="2">The sequence shown here is derived from an EMBL/GenBank/DDBJ whole genome shotgun (WGS) entry which is preliminary data.</text>
</comment>
<accession>A0A0C2IYL8</accession>
<dbReference type="AlphaFoldDB" id="A0A0C2IYL8"/>
<organism evidence="2 3">
    <name type="scientific">Thelohanellus kitauei</name>
    <name type="common">Myxosporean</name>
    <dbReference type="NCBI Taxonomy" id="669202"/>
    <lineage>
        <taxon>Eukaryota</taxon>
        <taxon>Metazoa</taxon>
        <taxon>Cnidaria</taxon>
        <taxon>Myxozoa</taxon>
        <taxon>Myxosporea</taxon>
        <taxon>Bivalvulida</taxon>
        <taxon>Platysporina</taxon>
        <taxon>Myxobolidae</taxon>
        <taxon>Thelohanellus</taxon>
    </lineage>
</organism>
<feature type="compositionally biased region" description="Basic and acidic residues" evidence="1">
    <location>
        <begin position="102"/>
        <end position="114"/>
    </location>
</feature>
<feature type="region of interest" description="Disordered" evidence="1">
    <location>
        <begin position="79"/>
        <end position="158"/>
    </location>
</feature>
<reference evidence="2 3" key="1">
    <citation type="journal article" date="2014" name="Genome Biol. Evol.">
        <title>The genome of the myxosporean Thelohanellus kitauei shows adaptations to nutrient acquisition within its fish host.</title>
        <authorList>
            <person name="Yang Y."/>
            <person name="Xiong J."/>
            <person name="Zhou Z."/>
            <person name="Huo F."/>
            <person name="Miao W."/>
            <person name="Ran C."/>
            <person name="Liu Y."/>
            <person name="Zhang J."/>
            <person name="Feng J."/>
            <person name="Wang M."/>
            <person name="Wang M."/>
            <person name="Wang L."/>
            <person name="Yao B."/>
        </authorList>
    </citation>
    <scope>NUCLEOTIDE SEQUENCE [LARGE SCALE GENOMIC DNA]</scope>
    <source>
        <strain evidence="2">Wuqing</strain>
    </source>
</reference>
<dbReference type="OMA" id="SPREQHT"/>
<dbReference type="EMBL" id="JWZT01005174">
    <property type="protein sequence ID" value="KII61942.1"/>
    <property type="molecule type" value="Genomic_DNA"/>
</dbReference>
<keyword evidence="3" id="KW-1185">Reference proteome</keyword>
<evidence type="ECO:0000313" key="3">
    <source>
        <dbReference type="Proteomes" id="UP000031668"/>
    </source>
</evidence>
<feature type="compositionally biased region" description="Polar residues" evidence="1">
    <location>
        <begin position="128"/>
        <end position="137"/>
    </location>
</feature>
<sequence>MMLGRDLRSWMDNLSPREQHTVGTAPKFKLNDLVLVRVYGKREKWIQGTIIKIDGTKFYQVKTSAGTVRRHVDQMLLSKRKLEETTQSPSGPCLMSGQPEISTHEDAAASHTSEDTITTYEPHDESYLPSTEISFSEPQPPRRSSRLAGRSGGDELPP</sequence>
<name>A0A0C2IYL8_THEKT</name>
<dbReference type="Proteomes" id="UP000031668">
    <property type="component" value="Unassembled WGS sequence"/>
</dbReference>
<evidence type="ECO:0000256" key="1">
    <source>
        <dbReference type="SAM" id="MobiDB-lite"/>
    </source>
</evidence>
<protein>
    <submittedName>
        <fullName evidence="2">Uncharacterized protein</fullName>
    </submittedName>
</protein>